<dbReference type="GO" id="GO:0047661">
    <property type="term" value="F:amino-acid racemase activity"/>
    <property type="evidence" value="ECO:0007669"/>
    <property type="project" value="InterPro"/>
</dbReference>
<evidence type="ECO:0008006" key="4">
    <source>
        <dbReference type="Google" id="ProtNLM"/>
    </source>
</evidence>
<gene>
    <name evidence="2" type="ORF">SMACR_06924</name>
</gene>
<protein>
    <recommendedName>
        <fullName evidence="4">DCG1 protein</fullName>
    </recommendedName>
</protein>
<dbReference type="InterPro" id="IPR053714">
    <property type="entry name" value="Iso_Racemase_Enz_sf"/>
</dbReference>
<dbReference type="Proteomes" id="UP000433876">
    <property type="component" value="Unassembled WGS sequence"/>
</dbReference>
<sequence length="268" mass="29045">MPPPTPNSDLTISTSDNLSIHLTYSPSVVPAVPVVNMSSTSFQQDQKKIRILILNPNSSQSMTEGMKKAISSLNLPDTIKIDYYTAPTGPASINDGDDVQKSAQEVLKDLSPNGIFEAATLTSLSLLTGPTKKWGIVTTGKFWEDHLITGVHEFLGYAADGEEGYPKNWKFAGVQTTGLNAGDFHGDIPQEEIDDRLVEATKKLLQAGDVECVVMGCAGMAGLEQIIRRTAIEEYGEERGKKVMVVDGVRAGVGLLAEMVKNRRMFTQ</sequence>
<accession>A0A8S8ZVU8</accession>
<name>A0A8S8ZVU8_SORMA</name>
<dbReference type="Pfam" id="PF01177">
    <property type="entry name" value="Asp_Glu_race"/>
    <property type="match status" value="2"/>
</dbReference>
<comment type="caution">
    <text evidence="2">The sequence shown here is derived from an EMBL/GenBank/DDBJ whole genome shotgun (WGS) entry which is preliminary data.</text>
</comment>
<dbReference type="Gene3D" id="3.40.50.12500">
    <property type="match status" value="2"/>
</dbReference>
<reference evidence="2 3" key="1">
    <citation type="submission" date="2017-07" db="EMBL/GenBank/DDBJ databases">
        <title>Genome sequence of the Sordaria macrospora wild type strain R19027.</title>
        <authorList>
            <person name="Nowrousian M."/>
            <person name="Teichert I."/>
            <person name="Kueck U."/>
        </authorList>
    </citation>
    <scope>NUCLEOTIDE SEQUENCE [LARGE SCALE GENOMIC DNA]</scope>
    <source>
        <strain evidence="2 3">R19027</strain>
        <tissue evidence="2">Mycelium</tissue>
    </source>
</reference>
<evidence type="ECO:0000256" key="1">
    <source>
        <dbReference type="ARBA" id="ARBA00038414"/>
    </source>
</evidence>
<dbReference type="AlphaFoldDB" id="A0A8S8ZVU8"/>
<evidence type="ECO:0000313" key="2">
    <source>
        <dbReference type="EMBL" id="KAA8633608.1"/>
    </source>
</evidence>
<dbReference type="InterPro" id="IPR052186">
    <property type="entry name" value="Hydantoin_racemase-like"/>
</dbReference>
<proteinExistence type="inferred from homology"/>
<dbReference type="PANTHER" id="PTHR28047:SF5">
    <property type="entry name" value="PROTEIN DCG1"/>
    <property type="match status" value="1"/>
</dbReference>
<comment type="similarity">
    <text evidence="1">Belongs to the HyuE racemase family.</text>
</comment>
<dbReference type="PANTHER" id="PTHR28047">
    <property type="entry name" value="PROTEIN DCG1"/>
    <property type="match status" value="1"/>
</dbReference>
<organism evidence="2 3">
    <name type="scientific">Sordaria macrospora</name>
    <dbReference type="NCBI Taxonomy" id="5147"/>
    <lineage>
        <taxon>Eukaryota</taxon>
        <taxon>Fungi</taxon>
        <taxon>Dikarya</taxon>
        <taxon>Ascomycota</taxon>
        <taxon>Pezizomycotina</taxon>
        <taxon>Sordariomycetes</taxon>
        <taxon>Sordariomycetidae</taxon>
        <taxon>Sordariales</taxon>
        <taxon>Sordariaceae</taxon>
        <taxon>Sordaria</taxon>
    </lineage>
</organism>
<dbReference type="InterPro" id="IPR015942">
    <property type="entry name" value="Asp/Glu/hydantoin_racemase"/>
</dbReference>
<dbReference type="EMBL" id="NMPR01000034">
    <property type="protein sequence ID" value="KAA8633608.1"/>
    <property type="molecule type" value="Genomic_DNA"/>
</dbReference>
<evidence type="ECO:0000313" key="3">
    <source>
        <dbReference type="Proteomes" id="UP000433876"/>
    </source>
</evidence>
<dbReference type="VEuPathDB" id="FungiDB:SMAC_06924"/>